<dbReference type="GO" id="GO:0016757">
    <property type="term" value="F:glycosyltransferase activity"/>
    <property type="evidence" value="ECO:0007669"/>
    <property type="project" value="InterPro"/>
</dbReference>
<dbReference type="Proteomes" id="UP000288079">
    <property type="component" value="Unassembled WGS sequence"/>
</dbReference>
<gene>
    <name evidence="2" type="ORF">KGMB02408_05660</name>
</gene>
<dbReference type="Pfam" id="PF00534">
    <property type="entry name" value="Glycos_transf_1"/>
    <property type="match status" value="1"/>
</dbReference>
<dbReference type="SUPFAM" id="SSF53756">
    <property type="entry name" value="UDP-Glycosyltransferase/glycogen phosphorylase"/>
    <property type="match status" value="1"/>
</dbReference>
<reference evidence="2 3" key="1">
    <citation type="submission" date="2018-10" db="EMBL/GenBank/DDBJ databases">
        <title>Draft Genome Sequence of Bacteroides sp. KCTC 15687.</title>
        <authorList>
            <person name="Yu S.Y."/>
            <person name="Kim J.S."/>
            <person name="Oh B.S."/>
            <person name="Park S.H."/>
            <person name="Kang S.W."/>
            <person name="Park J.E."/>
            <person name="Choi S.H."/>
            <person name="Han K.I."/>
            <person name="Lee K.C."/>
            <person name="Eom M.K."/>
            <person name="Suh M.K."/>
            <person name="Lee D.H."/>
            <person name="Yoon H."/>
            <person name="Kim B."/>
            <person name="Yang S.J."/>
            <person name="Lee J.S."/>
            <person name="Lee J.H."/>
        </authorList>
    </citation>
    <scope>NUCLEOTIDE SEQUENCE [LARGE SCALE GENOMIC DNA]</scope>
    <source>
        <strain evidence="2 3">KCTC 15687</strain>
    </source>
</reference>
<feature type="domain" description="Glycosyl transferase family 1" evidence="1">
    <location>
        <begin position="5"/>
        <end position="105"/>
    </location>
</feature>
<accession>A0A401LQ84</accession>
<dbReference type="OrthoDB" id="7560678at2"/>
<name>A0A401LQ84_9BACE</name>
<dbReference type="PANTHER" id="PTHR45947:SF3">
    <property type="entry name" value="SULFOQUINOVOSYL TRANSFERASE SQD2"/>
    <property type="match status" value="1"/>
</dbReference>
<comment type="caution">
    <text evidence="2">The sequence shown here is derived from an EMBL/GenBank/DDBJ whole genome shotgun (WGS) entry which is preliminary data.</text>
</comment>
<dbReference type="AlphaFoldDB" id="A0A401LQ84"/>
<proteinExistence type="predicted"/>
<sequence>MDKTDKLKILSRQDDVASLYNKASLVLNLSDKHKFIETFGLTALEAMSSGLPVIVPTEGGIAEMVEDGKNGYKIDVQDLEKIEVHIKLLLSDRNRYQQMATNAQKYSQSFSEESMISKIAEIFK</sequence>
<organism evidence="2 3">
    <name type="scientific">Bacteroides faecalis</name>
    <dbReference type="NCBI Taxonomy" id="2447885"/>
    <lineage>
        <taxon>Bacteria</taxon>
        <taxon>Pseudomonadati</taxon>
        <taxon>Bacteroidota</taxon>
        <taxon>Bacteroidia</taxon>
        <taxon>Bacteroidales</taxon>
        <taxon>Bacteroidaceae</taxon>
        <taxon>Bacteroides</taxon>
    </lineage>
</organism>
<dbReference type="PANTHER" id="PTHR45947">
    <property type="entry name" value="SULFOQUINOVOSYL TRANSFERASE SQD2"/>
    <property type="match status" value="1"/>
</dbReference>
<dbReference type="RefSeq" id="WP_125039950.1">
    <property type="nucleotide sequence ID" value="NZ_BHWB01000002.1"/>
</dbReference>
<dbReference type="EMBL" id="BHWB01000002">
    <property type="protein sequence ID" value="GCB33621.1"/>
    <property type="molecule type" value="Genomic_DNA"/>
</dbReference>
<dbReference type="InterPro" id="IPR001296">
    <property type="entry name" value="Glyco_trans_1"/>
</dbReference>
<keyword evidence="3" id="KW-1185">Reference proteome</keyword>
<dbReference type="CDD" id="cd03801">
    <property type="entry name" value="GT4_PimA-like"/>
    <property type="match status" value="1"/>
</dbReference>
<protein>
    <recommendedName>
        <fullName evidence="1">Glycosyl transferase family 1 domain-containing protein</fullName>
    </recommendedName>
</protein>
<evidence type="ECO:0000313" key="2">
    <source>
        <dbReference type="EMBL" id="GCB33621.1"/>
    </source>
</evidence>
<dbReference type="Gene3D" id="3.40.50.2000">
    <property type="entry name" value="Glycogen Phosphorylase B"/>
    <property type="match status" value="2"/>
</dbReference>
<evidence type="ECO:0000313" key="3">
    <source>
        <dbReference type="Proteomes" id="UP000288079"/>
    </source>
</evidence>
<dbReference type="InterPro" id="IPR050194">
    <property type="entry name" value="Glycosyltransferase_grp1"/>
</dbReference>
<evidence type="ECO:0000259" key="1">
    <source>
        <dbReference type="Pfam" id="PF00534"/>
    </source>
</evidence>